<dbReference type="PANTHER" id="PTHR46405:SF2">
    <property type="entry name" value="OS05G0141500 PROTEIN"/>
    <property type="match status" value="1"/>
</dbReference>
<feature type="region of interest" description="Disordered" evidence="3">
    <location>
        <begin position="262"/>
        <end position="339"/>
    </location>
</feature>
<evidence type="ECO:0000256" key="2">
    <source>
        <dbReference type="SAM" id="Coils"/>
    </source>
</evidence>
<dbReference type="Pfam" id="PF20235">
    <property type="entry name" value="PIR2-like_helical"/>
    <property type="match status" value="1"/>
</dbReference>
<feature type="compositionally biased region" description="Polar residues" evidence="3">
    <location>
        <begin position="496"/>
        <end position="516"/>
    </location>
</feature>
<gene>
    <name evidence="5" type="ORF">Cgig2_007033</name>
</gene>
<keyword evidence="1" id="KW-0479">Metal-binding</keyword>
<dbReference type="InterPro" id="IPR046934">
    <property type="entry name" value="PIR2-like"/>
</dbReference>
<keyword evidence="2" id="KW-0175">Coiled coil</keyword>
<dbReference type="EMBL" id="JAKOGI010000217">
    <property type="protein sequence ID" value="KAJ8439516.1"/>
    <property type="molecule type" value="Genomic_DNA"/>
</dbReference>
<keyword evidence="6" id="KW-1185">Reference proteome</keyword>
<dbReference type="SUPFAM" id="SSF57850">
    <property type="entry name" value="RING/U-box"/>
    <property type="match status" value="1"/>
</dbReference>
<name>A0A9Q1QFD1_9CARY</name>
<feature type="region of interest" description="Disordered" evidence="3">
    <location>
        <begin position="495"/>
        <end position="519"/>
    </location>
</feature>
<keyword evidence="1" id="KW-0863">Zinc-finger</keyword>
<dbReference type="InterPro" id="IPR046527">
    <property type="entry name" value="PIR2-like_helical"/>
</dbReference>
<feature type="domain" description="RING-type" evidence="4">
    <location>
        <begin position="870"/>
        <end position="910"/>
    </location>
</feature>
<feature type="compositionally biased region" description="Low complexity" evidence="3">
    <location>
        <begin position="262"/>
        <end position="272"/>
    </location>
</feature>
<dbReference type="GO" id="GO:0008270">
    <property type="term" value="F:zinc ion binding"/>
    <property type="evidence" value="ECO:0007669"/>
    <property type="project" value="UniProtKB-KW"/>
</dbReference>
<dbReference type="Gene3D" id="3.30.40.10">
    <property type="entry name" value="Zinc/RING finger domain, C3HC4 (zinc finger)"/>
    <property type="match status" value="1"/>
</dbReference>
<comment type="caution">
    <text evidence="5">The sequence shown here is derived from an EMBL/GenBank/DDBJ whole genome shotgun (WGS) entry which is preliminary data.</text>
</comment>
<proteinExistence type="predicted"/>
<protein>
    <recommendedName>
        <fullName evidence="4">RING-type domain-containing protein</fullName>
    </recommendedName>
</protein>
<dbReference type="OrthoDB" id="774873at2759"/>
<dbReference type="InterPro" id="IPR013083">
    <property type="entry name" value="Znf_RING/FYVE/PHD"/>
</dbReference>
<accession>A0A9Q1QFD1</accession>
<reference evidence="5" key="1">
    <citation type="submission" date="2022-04" db="EMBL/GenBank/DDBJ databases">
        <title>Carnegiea gigantea Genome sequencing and assembly v2.</title>
        <authorList>
            <person name="Copetti D."/>
            <person name="Sanderson M.J."/>
            <person name="Burquez A."/>
            <person name="Wojciechowski M.F."/>
        </authorList>
    </citation>
    <scope>NUCLEOTIDE SEQUENCE</scope>
    <source>
        <strain evidence="5">SGP5-SGP5p</strain>
        <tissue evidence="5">Aerial part</tissue>
    </source>
</reference>
<feature type="coiled-coil region" evidence="2">
    <location>
        <begin position="560"/>
        <end position="712"/>
    </location>
</feature>
<dbReference type="PROSITE" id="PS50089">
    <property type="entry name" value="ZF_RING_2"/>
    <property type="match status" value="1"/>
</dbReference>
<evidence type="ECO:0000313" key="5">
    <source>
        <dbReference type="EMBL" id="KAJ8439516.1"/>
    </source>
</evidence>
<evidence type="ECO:0000259" key="4">
    <source>
        <dbReference type="PROSITE" id="PS50089"/>
    </source>
</evidence>
<dbReference type="InterPro" id="IPR001841">
    <property type="entry name" value="Znf_RING"/>
</dbReference>
<dbReference type="AlphaFoldDB" id="A0A9Q1QFD1"/>
<organism evidence="5 6">
    <name type="scientific">Carnegiea gigantea</name>
    <dbReference type="NCBI Taxonomy" id="171969"/>
    <lineage>
        <taxon>Eukaryota</taxon>
        <taxon>Viridiplantae</taxon>
        <taxon>Streptophyta</taxon>
        <taxon>Embryophyta</taxon>
        <taxon>Tracheophyta</taxon>
        <taxon>Spermatophyta</taxon>
        <taxon>Magnoliopsida</taxon>
        <taxon>eudicotyledons</taxon>
        <taxon>Gunneridae</taxon>
        <taxon>Pentapetalae</taxon>
        <taxon>Caryophyllales</taxon>
        <taxon>Cactineae</taxon>
        <taxon>Cactaceae</taxon>
        <taxon>Cactoideae</taxon>
        <taxon>Echinocereeae</taxon>
        <taxon>Carnegiea</taxon>
    </lineage>
</organism>
<feature type="coiled-coil region" evidence="2">
    <location>
        <begin position="768"/>
        <end position="824"/>
    </location>
</feature>
<evidence type="ECO:0000313" key="6">
    <source>
        <dbReference type="Proteomes" id="UP001153076"/>
    </source>
</evidence>
<dbReference type="Pfam" id="PF13920">
    <property type="entry name" value="zf-C3HC4_3"/>
    <property type="match status" value="1"/>
</dbReference>
<feature type="compositionally biased region" description="Polar residues" evidence="3">
    <location>
        <begin position="306"/>
        <end position="317"/>
    </location>
</feature>
<evidence type="ECO:0000256" key="1">
    <source>
        <dbReference type="PROSITE-ProRule" id="PRU00175"/>
    </source>
</evidence>
<keyword evidence="1" id="KW-0862">Zinc</keyword>
<evidence type="ECO:0000256" key="3">
    <source>
        <dbReference type="SAM" id="MobiDB-lite"/>
    </source>
</evidence>
<sequence length="924" mass="102141">MMASMVAKVSGSCTSQLSLLSVQEKGSRNKRKFCADPPISGDVSTVLPSVLNDGLTYEFLAEKFEISAGHEQLPSPCDACGAYQDHSEALKLDLGLSSVVVEGSHEMCPSCPGDEGEADDLHDADWSDLTEGQLEDLVLSNLDTIFKGAIKKVVACGYTEEVAIKAVLRPDICKGSKDTVSNIVDNALAILRNGQDTDPSREYCFEDLQQLAKYLLAELVCVLQEFRPSFSTGDAMWRLLICDMNVSHACAMDGDPLSGLIIDGSSNGGSSSTLQHQSKAEPKSPEMGLPDSRKTIPTIHCDHASQSDVDTVTKTNNPTPPSRLESEIEGAAPSSSNAVEKPCCAGITQIPGMEERIVSSRKVHSTSSKILRQKSLHLEKSYRGGGTKGAFRAAKFSGFILDKRYKSVTDSAGLNLKSASVKISKAMAMGVQLAQEHGALNLSTSSDFTCSPLFNLDTPSTISALPKTDNAPADPLVKPIPPMPVADTELSLSLPAKSNTPQVNMRDNTEVPNSSPVGLPCDRSLAQFVPQGEKDEMIMKLIPRIRELQNQLQEWTEWANQKVMQAARRLSKDKAELKALRQEKEEVERLRKEKQSFEDNTMNKLSEMENALGKASGQVGRANAAVRRLELENAALRREMEVAKLRAAESAASCQEVSKREKKMLTKFHSWEKQKSKFQEELAAERRQLSQLQQELEQAKDLQNQLENVTDSSRQKSLATMVDEFRDKQEANIHPAKIISRLPRWKNKTLQARWKQEEKAKEELHTWANSTRKERERLVASVKRKEEAVRLKAEANLQKYKEGIQKLEKQISQLRLKADSSRIAALKRGINGGMVTDSQASPHLKESRDLFTGNGCHFSSTGGVKRERECVMCLSEEMSVVFLPCAHQVVCKMCNELHEKQGMNDCPSCRSPIEQRICVRYAHP</sequence>
<dbReference type="PANTHER" id="PTHR46405">
    <property type="entry name" value="OS05G0141500 PROTEIN"/>
    <property type="match status" value="1"/>
</dbReference>
<dbReference type="Proteomes" id="UP001153076">
    <property type="component" value="Unassembled WGS sequence"/>
</dbReference>
<dbReference type="CDD" id="cd23128">
    <property type="entry name" value="RING-HC_MIP1-like"/>
    <property type="match status" value="1"/>
</dbReference>